<dbReference type="Pfam" id="PF22513">
    <property type="entry name" value="FitA-like_RHH"/>
    <property type="match status" value="1"/>
</dbReference>
<dbReference type="KEGG" id="cmic:caldi_08190"/>
<feature type="compositionally biased region" description="Basic and acidic residues" evidence="1">
    <location>
        <begin position="65"/>
        <end position="79"/>
    </location>
</feature>
<dbReference type="Proteomes" id="UP001163687">
    <property type="component" value="Chromosome"/>
</dbReference>
<dbReference type="Gene3D" id="1.10.1220.10">
    <property type="entry name" value="Met repressor-like"/>
    <property type="match status" value="1"/>
</dbReference>
<feature type="region of interest" description="Disordered" evidence="1">
    <location>
        <begin position="60"/>
        <end position="79"/>
    </location>
</feature>
<sequence>MPDILIRDVPGPVLEVLKNRAKQHGRSLQQELAMILREAARRSPPRSAAEVADAIRARLAQTGRDFGDSAEEQRHDRSR</sequence>
<feature type="domain" description="Antitoxin FitA-like ribbon-helix-helix" evidence="2">
    <location>
        <begin position="3"/>
        <end position="40"/>
    </location>
</feature>
<dbReference type="InterPro" id="IPR053853">
    <property type="entry name" value="FitA-like_RHH"/>
</dbReference>
<evidence type="ECO:0000313" key="4">
    <source>
        <dbReference type="Proteomes" id="UP001163687"/>
    </source>
</evidence>
<protein>
    <recommendedName>
        <fullName evidence="2">Antitoxin FitA-like ribbon-helix-helix domain-containing protein</fullName>
    </recommendedName>
</protein>
<dbReference type="SUPFAM" id="SSF47598">
    <property type="entry name" value="Ribbon-helix-helix"/>
    <property type="match status" value="1"/>
</dbReference>
<keyword evidence="4" id="KW-1185">Reference proteome</keyword>
<accession>A0AA35CIF6</accession>
<dbReference type="AlphaFoldDB" id="A0AA35CIF6"/>
<name>A0AA35CIF6_9FIRM</name>
<dbReference type="GO" id="GO:0006355">
    <property type="term" value="P:regulation of DNA-templated transcription"/>
    <property type="evidence" value="ECO:0007669"/>
    <property type="project" value="InterPro"/>
</dbReference>
<gene>
    <name evidence="3" type="ORF">caldi_08190</name>
</gene>
<dbReference type="EMBL" id="AP025628">
    <property type="protein sequence ID" value="BDG59729.1"/>
    <property type="molecule type" value="Genomic_DNA"/>
</dbReference>
<organism evidence="3 4">
    <name type="scientific">Caldinitratiruptor microaerophilus</name>
    <dbReference type="NCBI Taxonomy" id="671077"/>
    <lineage>
        <taxon>Bacteria</taxon>
        <taxon>Bacillati</taxon>
        <taxon>Bacillota</taxon>
        <taxon>Clostridia</taxon>
        <taxon>Eubacteriales</taxon>
        <taxon>Symbiobacteriaceae</taxon>
        <taxon>Caldinitratiruptor</taxon>
    </lineage>
</organism>
<reference evidence="3" key="1">
    <citation type="submission" date="2022-03" db="EMBL/GenBank/DDBJ databases">
        <title>Complete genome sequence of Caldinitratiruptor microaerophilus.</title>
        <authorList>
            <person name="Mukaiyama R."/>
            <person name="Nishiyama T."/>
            <person name="Ueda K."/>
        </authorList>
    </citation>
    <scope>NUCLEOTIDE SEQUENCE</scope>
    <source>
        <strain evidence="3">JCM 16183</strain>
    </source>
</reference>
<evidence type="ECO:0000256" key="1">
    <source>
        <dbReference type="SAM" id="MobiDB-lite"/>
    </source>
</evidence>
<evidence type="ECO:0000259" key="2">
    <source>
        <dbReference type="Pfam" id="PF22513"/>
    </source>
</evidence>
<dbReference type="InterPro" id="IPR013321">
    <property type="entry name" value="Arc_rbn_hlx_hlx"/>
</dbReference>
<evidence type="ECO:0000313" key="3">
    <source>
        <dbReference type="EMBL" id="BDG59729.1"/>
    </source>
</evidence>
<dbReference type="RefSeq" id="WP_264843831.1">
    <property type="nucleotide sequence ID" value="NZ_AP025628.1"/>
</dbReference>
<proteinExistence type="predicted"/>
<dbReference type="InterPro" id="IPR010985">
    <property type="entry name" value="Ribbon_hlx_hlx"/>
</dbReference>